<keyword evidence="2 7" id="KW-0699">rRNA-binding</keyword>
<dbReference type="GO" id="GO:0022625">
    <property type="term" value="C:cytosolic large ribosomal subunit"/>
    <property type="evidence" value="ECO:0007669"/>
    <property type="project" value="TreeGrafter"/>
</dbReference>
<dbReference type="PANTHER" id="PTHR12899:SF3">
    <property type="entry name" value="LARGE RIBOSOMAL SUBUNIT PROTEIN UL18M"/>
    <property type="match status" value="1"/>
</dbReference>
<keyword evidence="3 7" id="KW-0694">RNA-binding</keyword>
<dbReference type="Gene3D" id="3.30.420.100">
    <property type="match status" value="1"/>
</dbReference>
<dbReference type="RefSeq" id="WP_260762335.1">
    <property type="nucleotide sequence ID" value="NZ_CP045921.1"/>
</dbReference>
<evidence type="ECO:0000256" key="4">
    <source>
        <dbReference type="ARBA" id="ARBA00022980"/>
    </source>
</evidence>
<keyword evidence="9" id="KW-1185">Reference proteome</keyword>
<evidence type="ECO:0000256" key="1">
    <source>
        <dbReference type="ARBA" id="ARBA00007116"/>
    </source>
</evidence>
<accession>A0A857MML8</accession>
<dbReference type="GO" id="GO:0006412">
    <property type="term" value="P:translation"/>
    <property type="evidence" value="ECO:0007669"/>
    <property type="project" value="UniProtKB-UniRule"/>
</dbReference>
<keyword evidence="5 7" id="KW-0687">Ribonucleoprotein</keyword>
<dbReference type="GO" id="GO:0008097">
    <property type="term" value="F:5S rRNA binding"/>
    <property type="evidence" value="ECO:0007669"/>
    <property type="project" value="TreeGrafter"/>
</dbReference>
<protein>
    <recommendedName>
        <fullName evidence="6 7">Large ribosomal subunit protein uL18</fullName>
    </recommendedName>
</protein>
<dbReference type="HAMAP" id="MF_01337_B">
    <property type="entry name" value="Ribosomal_uL18_B"/>
    <property type="match status" value="1"/>
</dbReference>
<dbReference type="NCBIfam" id="TIGR00060">
    <property type="entry name" value="L18_bact"/>
    <property type="match status" value="1"/>
</dbReference>
<name>A0A857MML8_9BACT</name>
<evidence type="ECO:0000256" key="6">
    <source>
        <dbReference type="ARBA" id="ARBA00035197"/>
    </source>
</evidence>
<dbReference type="EMBL" id="CP045921">
    <property type="protein sequence ID" value="QHN42822.1"/>
    <property type="molecule type" value="Genomic_DNA"/>
</dbReference>
<dbReference type="InterPro" id="IPR004389">
    <property type="entry name" value="Ribosomal_uL18_bac-type"/>
</dbReference>
<dbReference type="Proteomes" id="UP001059824">
    <property type="component" value="Chromosome"/>
</dbReference>
<evidence type="ECO:0000256" key="7">
    <source>
        <dbReference type="HAMAP-Rule" id="MF_01337"/>
    </source>
</evidence>
<comment type="subunit">
    <text evidence="7">Part of the 50S ribosomal subunit; part of the 5S rRNA/L5/L18/L25 subcomplex. Contacts the 5S and 23S rRNAs.</text>
</comment>
<dbReference type="GO" id="GO:0003735">
    <property type="term" value="F:structural constituent of ribosome"/>
    <property type="evidence" value="ECO:0007669"/>
    <property type="project" value="InterPro"/>
</dbReference>
<reference evidence="8" key="1">
    <citation type="journal article" date="2021" name="Nat. Microbiol.">
        <title>Cocultivation of an ultrasmall environmental parasitic bacterium with lytic ability against bacteria associated with wastewater foams.</title>
        <authorList>
            <person name="Batinovic S."/>
            <person name="Rose J.J.A."/>
            <person name="Ratcliffe J."/>
            <person name="Seviour R.J."/>
            <person name="Petrovski S."/>
        </authorList>
    </citation>
    <scope>NUCLEOTIDE SEQUENCE</scope>
    <source>
        <strain evidence="8">JR1</strain>
    </source>
</reference>
<proteinExistence type="inferred from homology"/>
<evidence type="ECO:0000256" key="5">
    <source>
        <dbReference type="ARBA" id="ARBA00023274"/>
    </source>
</evidence>
<evidence type="ECO:0000313" key="8">
    <source>
        <dbReference type="EMBL" id="QHN42822.1"/>
    </source>
</evidence>
<dbReference type="KEGG" id="mama:GII36_03080"/>
<gene>
    <name evidence="7" type="primary">rplR</name>
    <name evidence="8" type="ORF">GII36_03080</name>
</gene>
<dbReference type="PANTHER" id="PTHR12899">
    <property type="entry name" value="39S RIBOSOMAL PROTEIN L18, MITOCHONDRIAL"/>
    <property type="match status" value="1"/>
</dbReference>
<dbReference type="SUPFAM" id="SSF53137">
    <property type="entry name" value="Translational machinery components"/>
    <property type="match status" value="1"/>
</dbReference>
<dbReference type="InterPro" id="IPR057268">
    <property type="entry name" value="Ribosomal_L18"/>
</dbReference>
<dbReference type="CDD" id="cd00432">
    <property type="entry name" value="Ribosomal_L18_L5e"/>
    <property type="match status" value="1"/>
</dbReference>
<dbReference type="AlphaFoldDB" id="A0A857MML8"/>
<dbReference type="InterPro" id="IPR005484">
    <property type="entry name" value="Ribosomal_uL18_bac/plant/anim"/>
</dbReference>
<comment type="similarity">
    <text evidence="1 7">Belongs to the universal ribosomal protein uL18 family.</text>
</comment>
<dbReference type="Pfam" id="PF00861">
    <property type="entry name" value="Ribosomal_L18p"/>
    <property type="match status" value="1"/>
</dbReference>
<evidence type="ECO:0000256" key="2">
    <source>
        <dbReference type="ARBA" id="ARBA00022730"/>
    </source>
</evidence>
<keyword evidence="4 7" id="KW-0689">Ribosomal protein</keyword>
<organism evidence="8 9">
    <name type="scientific">Candidatus Mycosynbacter amalyticus</name>
    <dbReference type="NCBI Taxonomy" id="2665156"/>
    <lineage>
        <taxon>Bacteria</taxon>
        <taxon>Candidatus Saccharimonadota</taxon>
        <taxon>Candidatus Saccharimonadota incertae sedis</taxon>
        <taxon>Candidatus Mycosynbacter</taxon>
    </lineage>
</organism>
<comment type="function">
    <text evidence="7">This is one of the proteins that bind and probably mediate the attachment of the 5S RNA into the large ribosomal subunit, where it forms part of the central protuberance.</text>
</comment>
<evidence type="ECO:0000313" key="9">
    <source>
        <dbReference type="Proteomes" id="UP001059824"/>
    </source>
</evidence>
<sequence length="117" mass="12241">MADLAKKALNKSLRKGRVRAKVTGTAERPRLTVTISNVHVSAQLIDDVAGHTLAAATTVGAKATGSKTELAAKVGTDIAKKAKKAKVTAVVFDRNGRQYAGRLSALADAARKEGLEF</sequence>
<evidence type="ECO:0000256" key="3">
    <source>
        <dbReference type="ARBA" id="ARBA00022884"/>
    </source>
</evidence>